<organism evidence="1 2">
    <name type="scientific">Shewanella nanhaiensis</name>
    <dbReference type="NCBI Taxonomy" id="2864872"/>
    <lineage>
        <taxon>Bacteria</taxon>
        <taxon>Pseudomonadati</taxon>
        <taxon>Pseudomonadota</taxon>
        <taxon>Gammaproteobacteria</taxon>
        <taxon>Alteromonadales</taxon>
        <taxon>Shewanellaceae</taxon>
        <taxon>Shewanella</taxon>
    </lineage>
</organism>
<dbReference type="EMBL" id="JAHZST010000004">
    <property type="protein sequence ID" value="MBW8183660.1"/>
    <property type="molecule type" value="Genomic_DNA"/>
</dbReference>
<dbReference type="RefSeq" id="WP_220109255.1">
    <property type="nucleotide sequence ID" value="NZ_JAHZST010000004.1"/>
</dbReference>
<reference evidence="1 2" key="1">
    <citation type="submission" date="2021-07" db="EMBL/GenBank/DDBJ databases">
        <title>Shewanella sp. nov, isolated from SCS.</title>
        <authorList>
            <person name="Cao W.R."/>
        </authorList>
    </citation>
    <scope>NUCLEOTIDE SEQUENCE [LARGE SCALE GENOMIC DNA]</scope>
    <source>
        <strain evidence="1 2">NR704-98</strain>
    </source>
</reference>
<protein>
    <submittedName>
        <fullName evidence="1">Uncharacterized protein</fullName>
    </submittedName>
</protein>
<dbReference type="Proteomes" id="UP001195963">
    <property type="component" value="Unassembled WGS sequence"/>
</dbReference>
<keyword evidence="2" id="KW-1185">Reference proteome</keyword>
<gene>
    <name evidence="1" type="ORF">K0625_08260</name>
</gene>
<evidence type="ECO:0000313" key="1">
    <source>
        <dbReference type="EMBL" id="MBW8183660.1"/>
    </source>
</evidence>
<sequence length="178" mass="20384">MIFLLVLILPIILWFAKWCTHYIQPGMTKLLSFIGVVFTSYMILIGDEVIGGIQFGYLCYTGPGLEVLVDDLEGRKIKTTFESTEVNLTPIKITENLYTTYDIDTNEVVFKSVGYDGYGGWLAHWINFNDFKGPYLFDGYCGGGKARFELIELHNMTDVDYTNPVGQSREELRIRDYK</sequence>
<accession>A0ABS7E1Y1</accession>
<evidence type="ECO:0000313" key="2">
    <source>
        <dbReference type="Proteomes" id="UP001195963"/>
    </source>
</evidence>
<name>A0ABS7E1Y1_9GAMM</name>
<comment type="caution">
    <text evidence="1">The sequence shown here is derived from an EMBL/GenBank/DDBJ whole genome shotgun (WGS) entry which is preliminary data.</text>
</comment>
<proteinExistence type="predicted"/>